<organism evidence="1 2">
    <name type="scientific">Crenichthys baileyi</name>
    <name type="common">White River springfish</name>
    <dbReference type="NCBI Taxonomy" id="28760"/>
    <lineage>
        <taxon>Eukaryota</taxon>
        <taxon>Metazoa</taxon>
        <taxon>Chordata</taxon>
        <taxon>Craniata</taxon>
        <taxon>Vertebrata</taxon>
        <taxon>Euteleostomi</taxon>
        <taxon>Actinopterygii</taxon>
        <taxon>Neopterygii</taxon>
        <taxon>Teleostei</taxon>
        <taxon>Neoteleostei</taxon>
        <taxon>Acanthomorphata</taxon>
        <taxon>Ovalentaria</taxon>
        <taxon>Atherinomorphae</taxon>
        <taxon>Cyprinodontiformes</taxon>
        <taxon>Goodeidae</taxon>
        <taxon>Crenichthys</taxon>
    </lineage>
</organism>
<keyword evidence="2" id="KW-1185">Reference proteome</keyword>
<accession>A0AAV9QRQ0</accession>
<dbReference type="InterPro" id="IPR027080">
    <property type="entry name" value="Unc-13"/>
</dbReference>
<comment type="caution">
    <text evidence="1">The sequence shown here is derived from an EMBL/GenBank/DDBJ whole genome shotgun (WGS) entry which is preliminary data.</text>
</comment>
<dbReference type="GO" id="GO:0035249">
    <property type="term" value="P:synaptic transmission, glutamatergic"/>
    <property type="evidence" value="ECO:0007669"/>
    <property type="project" value="TreeGrafter"/>
</dbReference>
<dbReference type="GO" id="GO:0016082">
    <property type="term" value="P:synaptic vesicle priming"/>
    <property type="evidence" value="ECO:0007669"/>
    <property type="project" value="TreeGrafter"/>
</dbReference>
<dbReference type="GO" id="GO:0005516">
    <property type="term" value="F:calmodulin binding"/>
    <property type="evidence" value="ECO:0007669"/>
    <property type="project" value="TreeGrafter"/>
</dbReference>
<dbReference type="GO" id="GO:0061789">
    <property type="term" value="P:dense core granule priming"/>
    <property type="evidence" value="ECO:0007669"/>
    <property type="project" value="TreeGrafter"/>
</dbReference>
<evidence type="ECO:0000313" key="1">
    <source>
        <dbReference type="EMBL" id="KAK5598450.1"/>
    </source>
</evidence>
<sequence>MGIQRMPSSLSLHRSLCSPNSKCCWVIWRLKAEAKEHQCQRYPLMLAGHQFWLVKLKIPRHFSCLSAKYMCPGVPAVMSNLLANINAYFAHTTTTTTTTASASDRFAASNFGELVKFYFMLGVRHGEILMLLRTVDDIIISMHTLRRILDRIGLHRRKHQSDPLDAAAFLIDDVKPPVITEQQVQLRACGWMKEGE</sequence>
<dbReference type="GO" id="GO:0016081">
    <property type="term" value="P:synaptic vesicle docking"/>
    <property type="evidence" value="ECO:0007669"/>
    <property type="project" value="TreeGrafter"/>
</dbReference>
<protein>
    <submittedName>
        <fullName evidence="1">Uncharacterized protein</fullName>
    </submittedName>
</protein>
<dbReference type="GO" id="GO:0042734">
    <property type="term" value="C:presynaptic membrane"/>
    <property type="evidence" value="ECO:0007669"/>
    <property type="project" value="TreeGrafter"/>
</dbReference>
<evidence type="ECO:0000313" key="2">
    <source>
        <dbReference type="Proteomes" id="UP001311232"/>
    </source>
</evidence>
<dbReference type="GO" id="GO:0019992">
    <property type="term" value="F:diacylglycerol binding"/>
    <property type="evidence" value="ECO:0007669"/>
    <property type="project" value="InterPro"/>
</dbReference>
<dbReference type="GO" id="GO:0043195">
    <property type="term" value="C:terminal bouton"/>
    <property type="evidence" value="ECO:0007669"/>
    <property type="project" value="TreeGrafter"/>
</dbReference>
<feature type="non-terminal residue" evidence="1">
    <location>
        <position position="196"/>
    </location>
</feature>
<dbReference type="PANTHER" id="PTHR10480">
    <property type="entry name" value="PROTEIN UNC-13 HOMOLOG"/>
    <property type="match status" value="1"/>
</dbReference>
<gene>
    <name evidence="1" type="ORF">CRENBAI_010972</name>
</gene>
<name>A0AAV9QRQ0_9TELE</name>
<dbReference type="GO" id="GO:0099525">
    <property type="term" value="P:presynaptic dense core vesicle exocytosis"/>
    <property type="evidence" value="ECO:0007669"/>
    <property type="project" value="TreeGrafter"/>
</dbReference>
<dbReference type="GO" id="GO:0031594">
    <property type="term" value="C:neuromuscular junction"/>
    <property type="evidence" value="ECO:0007669"/>
    <property type="project" value="TreeGrafter"/>
</dbReference>
<reference evidence="1 2" key="1">
    <citation type="submission" date="2021-06" db="EMBL/GenBank/DDBJ databases">
        <authorList>
            <person name="Palmer J.M."/>
        </authorList>
    </citation>
    <scope>NUCLEOTIDE SEQUENCE [LARGE SCALE GENOMIC DNA]</scope>
    <source>
        <strain evidence="1 2">MEX-2019</strain>
        <tissue evidence="1">Muscle</tissue>
    </source>
</reference>
<dbReference type="AlphaFoldDB" id="A0AAV9QRQ0"/>
<dbReference type="GO" id="GO:0098831">
    <property type="term" value="C:presynaptic active zone cytoplasmic component"/>
    <property type="evidence" value="ECO:0007669"/>
    <property type="project" value="TreeGrafter"/>
</dbReference>
<proteinExistence type="predicted"/>
<dbReference type="EMBL" id="JAHHUM010003090">
    <property type="protein sequence ID" value="KAK5598450.1"/>
    <property type="molecule type" value="Genomic_DNA"/>
</dbReference>
<dbReference type="GO" id="GO:0030672">
    <property type="term" value="C:synaptic vesicle membrane"/>
    <property type="evidence" value="ECO:0007669"/>
    <property type="project" value="TreeGrafter"/>
</dbReference>
<dbReference type="Proteomes" id="UP001311232">
    <property type="component" value="Unassembled WGS sequence"/>
</dbReference>
<dbReference type="GO" id="GO:0017075">
    <property type="term" value="F:syntaxin-1 binding"/>
    <property type="evidence" value="ECO:0007669"/>
    <property type="project" value="TreeGrafter"/>
</dbReference>
<dbReference type="PANTHER" id="PTHR10480:SF2">
    <property type="entry name" value="PROTEIN UNC-13 HOMOLOG C"/>
    <property type="match status" value="1"/>
</dbReference>